<evidence type="ECO:0000256" key="1">
    <source>
        <dbReference type="SAM" id="MobiDB-lite"/>
    </source>
</evidence>
<feature type="compositionally biased region" description="Polar residues" evidence="1">
    <location>
        <begin position="293"/>
        <end position="310"/>
    </location>
</feature>
<dbReference type="PANTHER" id="PTHR34239:SF2">
    <property type="entry name" value="TRANSPOSABLE ELEMENT P TRANSPOSASE_THAP9 CONSERVED DOMAIN-CONTAINING PROTEIN"/>
    <property type="match status" value="1"/>
</dbReference>
<proteinExistence type="predicted"/>
<feature type="region of interest" description="Disordered" evidence="1">
    <location>
        <begin position="293"/>
        <end position="323"/>
    </location>
</feature>
<organism evidence="2 3">
    <name type="scientific">Paramuricea clavata</name>
    <name type="common">Red gorgonian</name>
    <name type="synonym">Violescent sea-whip</name>
    <dbReference type="NCBI Taxonomy" id="317549"/>
    <lineage>
        <taxon>Eukaryota</taxon>
        <taxon>Metazoa</taxon>
        <taxon>Cnidaria</taxon>
        <taxon>Anthozoa</taxon>
        <taxon>Octocorallia</taxon>
        <taxon>Malacalcyonacea</taxon>
        <taxon>Plexauridae</taxon>
        <taxon>Paramuricea</taxon>
    </lineage>
</organism>
<dbReference type="Proteomes" id="UP001152795">
    <property type="component" value="Unassembled WGS sequence"/>
</dbReference>
<gene>
    <name evidence="2" type="ORF">PACLA_8A011823</name>
</gene>
<evidence type="ECO:0000313" key="3">
    <source>
        <dbReference type="Proteomes" id="UP001152795"/>
    </source>
</evidence>
<comment type="caution">
    <text evidence="2">The sequence shown here is derived from an EMBL/GenBank/DDBJ whole genome shotgun (WGS) entry which is preliminary data.</text>
</comment>
<dbReference type="EMBL" id="CACRXK020001658">
    <property type="protein sequence ID" value="CAB3990440.1"/>
    <property type="molecule type" value="Genomic_DNA"/>
</dbReference>
<dbReference type="PANTHER" id="PTHR34239">
    <property type="entry name" value="APPLE DOMAIN-CONTAINING PROTEIN"/>
    <property type="match status" value="1"/>
</dbReference>
<dbReference type="AlphaFoldDB" id="A0A7D9HTR4"/>
<feature type="compositionally biased region" description="Basic and acidic residues" evidence="1">
    <location>
        <begin position="1"/>
        <end position="15"/>
    </location>
</feature>
<protein>
    <submittedName>
        <fullName evidence="2">Uncharacterized protein</fullName>
    </submittedName>
</protein>
<feature type="region of interest" description="Disordered" evidence="1">
    <location>
        <begin position="1"/>
        <end position="21"/>
    </location>
</feature>
<feature type="region of interest" description="Disordered" evidence="1">
    <location>
        <begin position="84"/>
        <end position="114"/>
    </location>
</feature>
<keyword evidence="3" id="KW-1185">Reference proteome</keyword>
<evidence type="ECO:0000313" key="2">
    <source>
        <dbReference type="EMBL" id="CAB3990440.1"/>
    </source>
</evidence>
<name>A0A7D9HTR4_PARCT</name>
<dbReference type="OrthoDB" id="5989726at2759"/>
<sequence>MADAKVNEVKEKSNFSDEDEERLLAEEGEQIQDYVTTGDTNNDSTRMWEAIKGLGKKLDLLAGTPNTCITDASLKRKILHRVTKETKNDAETPPGPSRRKKQKSSSACDDTSDDSDLEVTALLDKEQDANLVNKRFAGKLKVAKLKEKCELYIRPGNCDKLKVSLVNPELWGKLGPPVKTQDLRIENVLQAIVKATVALTEATERITKVTGNIEGKQKIITCLTDSLALPRHATYDLSLRRRDIMRPSINRELRALCSPQIPLTDFLLGDDVQNSLKTIKECNKIASSAVTQGSDYNHKPTYSTGGNYTPQDHGDESKPFLGQRKGYQPFKKKVWTPHY</sequence>
<accession>A0A7D9HTR4</accession>
<reference evidence="2" key="1">
    <citation type="submission" date="2020-04" db="EMBL/GenBank/DDBJ databases">
        <authorList>
            <person name="Alioto T."/>
            <person name="Alioto T."/>
            <person name="Gomez Garrido J."/>
        </authorList>
    </citation>
    <scope>NUCLEOTIDE SEQUENCE</scope>
    <source>
        <strain evidence="2">A484AB</strain>
    </source>
</reference>